<evidence type="ECO:0000313" key="10">
    <source>
        <dbReference type="Proteomes" id="UP000296153"/>
    </source>
</evidence>
<protein>
    <recommendedName>
        <fullName evidence="6 7">Methionine aminopeptidase</fullName>
        <shortName evidence="6">MAP</shortName>
        <shortName evidence="6">MetAP</shortName>
        <ecNumber evidence="6 7">3.4.11.18</ecNumber>
    </recommendedName>
    <alternativeName>
        <fullName evidence="6">Peptidase M</fullName>
    </alternativeName>
</protein>
<dbReference type="PRINTS" id="PR00599">
    <property type="entry name" value="MAPEPTIDASE"/>
</dbReference>
<dbReference type="EC" id="3.4.11.18" evidence="6 7"/>
<comment type="subunit">
    <text evidence="6">Monomer.</text>
</comment>
<name>A0A2P5T0A6_9GAMM</name>
<comment type="catalytic activity">
    <reaction evidence="6 7">
        <text>Release of N-terminal amino acids, preferentially methionine, from peptides and arylamides.</text>
        <dbReference type="EC" id="3.4.11.18"/>
    </reaction>
</comment>
<feature type="binding site" evidence="6">
    <location>
        <position position="236"/>
    </location>
    <ligand>
        <name>a divalent metal cation</name>
        <dbReference type="ChEBI" id="CHEBI:60240"/>
        <label>1</label>
    </ligand>
</feature>
<comment type="cofactor">
    <cofactor evidence="6">
        <name>Co(2+)</name>
        <dbReference type="ChEBI" id="CHEBI:48828"/>
    </cofactor>
    <cofactor evidence="6">
        <name>Zn(2+)</name>
        <dbReference type="ChEBI" id="CHEBI:29105"/>
    </cofactor>
    <cofactor evidence="6">
        <name>Mn(2+)</name>
        <dbReference type="ChEBI" id="CHEBI:29035"/>
    </cofactor>
    <cofactor evidence="6">
        <name>Fe(2+)</name>
        <dbReference type="ChEBI" id="CHEBI:29033"/>
    </cofactor>
    <text evidence="6">Binds 2 divalent metal cations per subunit. Has a high-affinity and a low affinity metal-binding site. The true nature of the physiological cofactor is under debate. The enzyme is active with cobalt, zinc, manganese or divalent iron ions. Most likely, methionine aminopeptidases function as mononuclear Fe(2+)-metalloproteases under physiological conditions, and the catalytically relevant metal-binding site has been assigned to the histidine-containing high-affinity site.</text>
</comment>
<dbReference type="GO" id="GO:0005829">
    <property type="term" value="C:cytosol"/>
    <property type="evidence" value="ECO:0007669"/>
    <property type="project" value="TreeGrafter"/>
</dbReference>
<evidence type="ECO:0000256" key="6">
    <source>
        <dbReference type="HAMAP-Rule" id="MF_01974"/>
    </source>
</evidence>
<keyword evidence="2 6" id="KW-0031">Aminopeptidase</keyword>
<dbReference type="HAMAP" id="MF_01974">
    <property type="entry name" value="MetAP_1"/>
    <property type="match status" value="1"/>
</dbReference>
<proteinExistence type="inferred from homology"/>
<dbReference type="GO" id="GO:0006508">
    <property type="term" value="P:proteolysis"/>
    <property type="evidence" value="ECO:0007669"/>
    <property type="project" value="UniProtKB-KW"/>
</dbReference>
<dbReference type="Gene3D" id="3.90.230.10">
    <property type="entry name" value="Creatinase/methionine aminopeptidase superfamily"/>
    <property type="match status" value="1"/>
</dbReference>
<dbReference type="EMBL" id="PDKT01000002">
    <property type="protein sequence ID" value="PPI87996.1"/>
    <property type="molecule type" value="Genomic_DNA"/>
</dbReference>
<evidence type="ECO:0000256" key="3">
    <source>
        <dbReference type="ARBA" id="ARBA00022670"/>
    </source>
</evidence>
<comment type="similarity">
    <text evidence="6">Belongs to the peptidase M24A family. Methionine aminopeptidase type 1 subfamily.</text>
</comment>
<dbReference type="GO" id="GO:0004239">
    <property type="term" value="F:initiator methionyl aminopeptidase activity"/>
    <property type="evidence" value="ECO:0007669"/>
    <property type="project" value="UniProtKB-UniRule"/>
</dbReference>
<dbReference type="CDD" id="cd01086">
    <property type="entry name" value="MetAP1"/>
    <property type="match status" value="1"/>
</dbReference>
<feature type="binding site" evidence="6">
    <location>
        <position position="178"/>
    </location>
    <ligand>
        <name>substrate</name>
    </ligand>
</feature>
<evidence type="ECO:0000256" key="5">
    <source>
        <dbReference type="ARBA" id="ARBA00022801"/>
    </source>
</evidence>
<evidence type="ECO:0000256" key="4">
    <source>
        <dbReference type="ARBA" id="ARBA00022723"/>
    </source>
</evidence>
<keyword evidence="5 6" id="KW-0378">Hydrolase</keyword>
<feature type="binding site" evidence="6">
    <location>
        <position position="108"/>
    </location>
    <ligand>
        <name>a divalent metal cation</name>
        <dbReference type="ChEBI" id="CHEBI:60240"/>
        <label>2</label>
        <note>catalytic</note>
    </ligand>
</feature>
<dbReference type="InterPro" id="IPR000994">
    <property type="entry name" value="Pept_M24"/>
</dbReference>
<comment type="function">
    <text evidence="1 6">Removes the N-terminal methionine from nascent proteins. The N-terminal methionine is often cleaved when the second residue in the primary sequence is small and uncharged (Met-Ala-, Cys, Gly, Pro, Ser, Thr, or Val). Requires deformylation of the N(alpha)-formylated initiator methionine before it can be hydrolyzed.</text>
</comment>
<evidence type="ECO:0000256" key="7">
    <source>
        <dbReference type="RuleBase" id="RU003653"/>
    </source>
</evidence>
<evidence type="ECO:0000256" key="1">
    <source>
        <dbReference type="ARBA" id="ARBA00002521"/>
    </source>
</evidence>
<dbReference type="NCBIfam" id="TIGR00500">
    <property type="entry name" value="met_pdase_I"/>
    <property type="match status" value="1"/>
</dbReference>
<dbReference type="AlphaFoldDB" id="A0A2P5T0A6"/>
<dbReference type="SUPFAM" id="SSF55920">
    <property type="entry name" value="Creatinase/aminopeptidase"/>
    <property type="match status" value="1"/>
</dbReference>
<accession>A0A2P5T0A6</accession>
<gene>
    <name evidence="6 9" type="primary">map</name>
    <name evidence="9" type="ORF">CRV12_02160</name>
</gene>
<dbReference type="InterPro" id="IPR001714">
    <property type="entry name" value="Pept_M24_MAP"/>
</dbReference>
<dbReference type="InterPro" id="IPR036005">
    <property type="entry name" value="Creatinase/aminopeptidase-like"/>
</dbReference>
<feature type="binding site" evidence="6">
    <location>
        <position position="171"/>
    </location>
    <ligand>
        <name>a divalent metal cation</name>
        <dbReference type="ChEBI" id="CHEBI:60240"/>
        <label>2</label>
        <note>catalytic</note>
    </ligand>
</feature>
<feature type="domain" description="Peptidase M24" evidence="8">
    <location>
        <begin position="12"/>
        <end position="242"/>
    </location>
</feature>
<feature type="binding site" evidence="6">
    <location>
        <position position="236"/>
    </location>
    <ligand>
        <name>a divalent metal cation</name>
        <dbReference type="ChEBI" id="CHEBI:60240"/>
        <label>2</label>
        <note>catalytic</note>
    </ligand>
</feature>
<evidence type="ECO:0000313" key="9">
    <source>
        <dbReference type="EMBL" id="PPI87996.1"/>
    </source>
</evidence>
<evidence type="ECO:0000259" key="8">
    <source>
        <dbReference type="Pfam" id="PF00557"/>
    </source>
</evidence>
<dbReference type="PANTHER" id="PTHR43330">
    <property type="entry name" value="METHIONINE AMINOPEPTIDASE"/>
    <property type="match status" value="1"/>
</dbReference>
<reference evidence="9 10" key="1">
    <citation type="journal article" date="2018" name="Genome Biol. Evol.">
        <title>Cladogenesis and Genomic Streamlining in Extracellular Endosymbionts of Tropical Stink Bugs.</title>
        <authorList>
            <person name="Otero-Bravo A."/>
            <person name="Goffredi S."/>
            <person name="Sabree Z.L."/>
        </authorList>
    </citation>
    <scope>NUCLEOTIDE SEQUENCE [LARGE SCALE GENOMIC DNA]</scope>
    <source>
        <strain evidence="9 10">SoEE</strain>
    </source>
</reference>
<keyword evidence="4 6" id="KW-0479">Metal-binding</keyword>
<organism evidence="9 10">
    <name type="scientific">Candidatus Pantoea edessiphila</name>
    <dbReference type="NCBI Taxonomy" id="2044610"/>
    <lineage>
        <taxon>Bacteria</taxon>
        <taxon>Pseudomonadati</taxon>
        <taxon>Pseudomonadota</taxon>
        <taxon>Gammaproteobacteria</taxon>
        <taxon>Enterobacterales</taxon>
        <taxon>Erwiniaceae</taxon>
        <taxon>Pantoea</taxon>
    </lineage>
</organism>
<feature type="binding site" evidence="6">
    <location>
        <position position="205"/>
    </location>
    <ligand>
        <name>a divalent metal cation</name>
        <dbReference type="ChEBI" id="CHEBI:60240"/>
        <label>2</label>
        <note>catalytic</note>
    </ligand>
</feature>
<dbReference type="InterPro" id="IPR002467">
    <property type="entry name" value="Pept_M24A_MAP1"/>
</dbReference>
<dbReference type="RefSeq" id="WP_136131024.1">
    <property type="nucleotide sequence ID" value="NZ_PDKT01000002.1"/>
</dbReference>
<dbReference type="PANTHER" id="PTHR43330:SF27">
    <property type="entry name" value="METHIONINE AMINOPEPTIDASE"/>
    <property type="match status" value="1"/>
</dbReference>
<dbReference type="OrthoDB" id="9802055at2"/>
<dbReference type="GO" id="GO:0070006">
    <property type="term" value="F:metalloaminopeptidase activity"/>
    <property type="evidence" value="ECO:0007669"/>
    <property type="project" value="UniProtKB-UniRule"/>
</dbReference>
<feature type="binding site" evidence="6">
    <location>
        <position position="79"/>
    </location>
    <ligand>
        <name>substrate</name>
    </ligand>
</feature>
<dbReference type="Proteomes" id="UP000296153">
    <property type="component" value="Unassembled WGS sequence"/>
</dbReference>
<comment type="caution">
    <text evidence="9">The sequence shown here is derived from an EMBL/GenBank/DDBJ whole genome shotgun (WGS) entry which is preliminary data.</text>
</comment>
<sequence length="263" mass="29694">MSILIKNNTEIEKIRIACRLAAEVLEMIKQYVIPGITTGKLDKICHEYIINQQHAIPACFGYKGFPKSVCISINEVVCHGIPNNNDILKHGDIVNIDVTVIKDLYHGDTSKMFLVGQPTIHGQNLCKIAQQSLYLALSIIKPGININKIGYTIQKYVEKNGYSVVRDYCGHGIGRNFHEEPQVLHYYKVKNNELILKKGMIFTVEPMVNLGNHHVYTTKDGWAVKTHDKSLSAQYEHTILVNNTGCEILTLRKDEIIPVLINN</sequence>
<feature type="binding site" evidence="6">
    <location>
        <position position="108"/>
    </location>
    <ligand>
        <name>a divalent metal cation</name>
        <dbReference type="ChEBI" id="CHEBI:60240"/>
        <label>1</label>
    </ligand>
</feature>
<dbReference type="GO" id="GO:0046872">
    <property type="term" value="F:metal ion binding"/>
    <property type="evidence" value="ECO:0007669"/>
    <property type="project" value="UniProtKB-UniRule"/>
</dbReference>
<evidence type="ECO:0000256" key="2">
    <source>
        <dbReference type="ARBA" id="ARBA00022438"/>
    </source>
</evidence>
<dbReference type="PROSITE" id="PS00680">
    <property type="entry name" value="MAP_1"/>
    <property type="match status" value="1"/>
</dbReference>
<keyword evidence="3 6" id="KW-0645">Protease</keyword>
<feature type="binding site" evidence="6">
    <location>
        <position position="97"/>
    </location>
    <ligand>
        <name>a divalent metal cation</name>
        <dbReference type="ChEBI" id="CHEBI:60240"/>
        <label>1</label>
    </ligand>
</feature>
<dbReference type="Pfam" id="PF00557">
    <property type="entry name" value="Peptidase_M24"/>
    <property type="match status" value="1"/>
</dbReference>